<keyword evidence="3" id="KW-0378">Hydrolase</keyword>
<dbReference type="PANTHER" id="PTHR33209">
    <property type="entry name" value="PROTEASE 4"/>
    <property type="match status" value="1"/>
</dbReference>
<sequence>MTMNPFAALVENGPVLVDAEHKAWFSACLHNAAQTPRLDELMADQGDGFWYASDDWRAPYRPYVVKEGILHIPVKGILLNNFGWQMGNWATGYDYIWRAFERGLDDPEVKGIALMVHSPGGLVAGNQVLVDKMSERRGEKPLRGFAQESACSAAYNIIAVAPHVNVSPTGTVGSIGVYTMHLDWSAANDRFGVKVTYISAGEGKVDGNPDEPLSERALSRMQARVDDLYSIFVASVSRNRSELTEEAIRKDLGAFTYSAAEAVSNGLADSIGSHDDALSAFAGSLDDPSNQDEGEREMSTPDNSAVDQAAHEKAIADAATTAAAAMQARIGGILQHEEAKGREELANHFAFATDMSVEAAAAALATAPRKVEAPQAQQTQAEATNHLDAAMSNIDQPNIDAGGSGNDRQANPDDASADLALAKQFGLRGFVQA</sequence>
<evidence type="ECO:0000256" key="2">
    <source>
        <dbReference type="ARBA" id="ARBA00022670"/>
    </source>
</evidence>
<proteinExistence type="inferred from homology"/>
<dbReference type="InterPro" id="IPR029045">
    <property type="entry name" value="ClpP/crotonase-like_dom_sf"/>
</dbReference>
<evidence type="ECO:0000256" key="5">
    <source>
        <dbReference type="SAM" id="MobiDB-lite"/>
    </source>
</evidence>
<evidence type="ECO:0000313" key="7">
    <source>
        <dbReference type="EMBL" id="MBB5985925.1"/>
    </source>
</evidence>
<keyword evidence="2" id="KW-0645">Protease</keyword>
<evidence type="ECO:0000256" key="1">
    <source>
        <dbReference type="ARBA" id="ARBA00008683"/>
    </source>
</evidence>
<keyword evidence="8" id="KW-1185">Reference proteome</keyword>
<keyword evidence="4" id="KW-0720">Serine protease</keyword>
<accession>A0ABR6NF67</accession>
<reference evidence="7 8" key="1">
    <citation type="submission" date="2020-08" db="EMBL/GenBank/DDBJ databases">
        <title>Exploring microbial biodiversity for novel pathways involved in the catabolism of aromatic compounds derived from lignin.</title>
        <authorList>
            <person name="Elkins J."/>
        </authorList>
    </citation>
    <scope>NUCLEOTIDE SEQUENCE [LARGE SCALE GENOMIC DNA]</scope>
    <source>
        <strain evidence="7 8">B1D3A</strain>
    </source>
</reference>
<feature type="region of interest" description="Disordered" evidence="5">
    <location>
        <begin position="279"/>
        <end position="305"/>
    </location>
</feature>
<dbReference type="Pfam" id="PF01343">
    <property type="entry name" value="Peptidase_S49"/>
    <property type="match status" value="1"/>
</dbReference>
<protein>
    <submittedName>
        <fullName evidence="7">Signal peptide peptidase SppA</fullName>
    </submittedName>
</protein>
<dbReference type="InterPro" id="IPR002142">
    <property type="entry name" value="Peptidase_S49"/>
</dbReference>
<dbReference type="Proteomes" id="UP001138540">
    <property type="component" value="Unassembled WGS sequence"/>
</dbReference>
<dbReference type="SUPFAM" id="SSF52096">
    <property type="entry name" value="ClpP/crotonase"/>
    <property type="match status" value="1"/>
</dbReference>
<evidence type="ECO:0000256" key="3">
    <source>
        <dbReference type="ARBA" id="ARBA00022801"/>
    </source>
</evidence>
<gene>
    <name evidence="7" type="ORF">HNP60_001899</name>
</gene>
<dbReference type="InterPro" id="IPR033855">
    <property type="entry name" value="Protein_C"/>
</dbReference>
<feature type="region of interest" description="Disordered" evidence="5">
    <location>
        <begin position="394"/>
        <end position="417"/>
    </location>
</feature>
<feature type="domain" description="Peptidase S49" evidence="6">
    <location>
        <begin position="136"/>
        <end position="280"/>
    </location>
</feature>
<dbReference type="CDD" id="cd07022">
    <property type="entry name" value="S49_Sppa_36K_type"/>
    <property type="match status" value="1"/>
</dbReference>
<evidence type="ECO:0000256" key="4">
    <source>
        <dbReference type="ARBA" id="ARBA00022825"/>
    </source>
</evidence>
<organism evidence="7 8">
    <name type="scientific">Sphingobium lignivorans</name>
    <dbReference type="NCBI Taxonomy" id="2735886"/>
    <lineage>
        <taxon>Bacteria</taxon>
        <taxon>Pseudomonadati</taxon>
        <taxon>Pseudomonadota</taxon>
        <taxon>Alphaproteobacteria</taxon>
        <taxon>Sphingomonadales</taxon>
        <taxon>Sphingomonadaceae</taxon>
        <taxon>Sphingobium</taxon>
    </lineage>
</organism>
<dbReference type="EMBL" id="JACHKA010000001">
    <property type="protein sequence ID" value="MBB5985925.1"/>
    <property type="molecule type" value="Genomic_DNA"/>
</dbReference>
<dbReference type="Gene3D" id="3.90.226.10">
    <property type="entry name" value="2-enoyl-CoA Hydratase, Chain A, domain 1"/>
    <property type="match status" value="1"/>
</dbReference>
<comment type="caution">
    <text evidence="7">The sequence shown here is derived from an EMBL/GenBank/DDBJ whole genome shotgun (WGS) entry which is preliminary data.</text>
</comment>
<evidence type="ECO:0000313" key="8">
    <source>
        <dbReference type="Proteomes" id="UP001138540"/>
    </source>
</evidence>
<dbReference type="Gene3D" id="6.20.330.10">
    <property type="match status" value="1"/>
</dbReference>
<comment type="similarity">
    <text evidence="1">Belongs to the peptidase S49 family.</text>
</comment>
<name>A0ABR6NF67_9SPHN</name>
<dbReference type="PANTHER" id="PTHR33209:SF1">
    <property type="entry name" value="PEPTIDASE S49 DOMAIN-CONTAINING PROTEIN"/>
    <property type="match status" value="1"/>
</dbReference>
<evidence type="ECO:0000259" key="6">
    <source>
        <dbReference type="Pfam" id="PF01343"/>
    </source>
</evidence>